<keyword evidence="2" id="KW-1185">Reference proteome</keyword>
<protein>
    <recommendedName>
        <fullName evidence="3">Transposase</fullName>
    </recommendedName>
</protein>
<accession>Q6ZER8</accession>
<name>Q6ZER8_SYNY3</name>
<evidence type="ECO:0008006" key="3">
    <source>
        <dbReference type="Google" id="ProtNLM"/>
    </source>
</evidence>
<evidence type="ECO:0000313" key="2">
    <source>
        <dbReference type="Proteomes" id="UP000001425"/>
    </source>
</evidence>
<keyword evidence="1" id="KW-0614">Plasmid</keyword>
<evidence type="ECO:0000313" key="1">
    <source>
        <dbReference type="EMBL" id="BAD01832.1"/>
    </source>
</evidence>
<sequence length="151" mass="17717">MGSFGLLFSDEPTCLHTIQEYGLRFDIEEAFLDDQSNGWNLQKSEIRFVCALSRLFFLLALATLYATAQGVEVFATGKHRWVAPHWFRGNSYFRIGWDWLKTSLEQGWTLIRHVRFTHALDPQPAMASRKLHHQRIYSIEFKINIYCYPVD</sequence>
<dbReference type="EnsemblBacteria" id="BAD01832">
    <property type="protein sequence ID" value="BAD01832"/>
    <property type="gene ID" value="BAD01832"/>
</dbReference>
<dbReference type="Proteomes" id="UP000001425">
    <property type="component" value="Plasmid pSYSM"/>
</dbReference>
<dbReference type="AlphaFoldDB" id="Q6ZER8"/>
<proteinExistence type="predicted"/>
<gene>
    <name evidence="1" type="ordered locus">sll5062</name>
</gene>
<dbReference type="InParanoid" id="Q6ZER8"/>
<geneLocation type="plasmid" evidence="1 2">
    <name>pSYSM</name>
</geneLocation>
<reference evidence="1 2" key="1">
    <citation type="journal article" date="2003" name="DNA Res.">
        <title>Structural analysis of four large plasmids harboring in a unicellular cyanobacterium, Synechocystis sp. PCC 6803.</title>
        <authorList>
            <person name="Kaneko T."/>
            <person name="Nakamura Y."/>
            <person name="Sasamoto S."/>
            <person name="Watanabe A."/>
            <person name="Kohara M."/>
            <person name="Matsumoto M."/>
            <person name="Shimpo S."/>
            <person name="Yamada M."/>
            <person name="Tabata S."/>
        </authorList>
    </citation>
    <scope>NUCLEOTIDE SEQUENCE [LARGE SCALE GENOMIC DNA]</scope>
    <source>
        <strain evidence="2">ATCC 27184 / PCC 6803 / Kazusa</strain>
    </source>
</reference>
<dbReference type="KEGG" id="syn:sll5062"/>
<organism evidence="1 2">
    <name type="scientific">Synechocystis sp. (strain ATCC 27184 / PCC 6803 / Kazusa)</name>
    <dbReference type="NCBI Taxonomy" id="1111708"/>
    <lineage>
        <taxon>Bacteria</taxon>
        <taxon>Bacillati</taxon>
        <taxon>Cyanobacteriota</taxon>
        <taxon>Cyanophyceae</taxon>
        <taxon>Synechococcales</taxon>
        <taxon>Merismopediaceae</taxon>
        <taxon>Synechocystis</taxon>
    </lineage>
</organism>
<dbReference type="EMBL" id="AP004310">
    <property type="protein sequence ID" value="BAD01832.1"/>
    <property type="molecule type" value="Genomic_DNA"/>
</dbReference>